<dbReference type="Proteomes" id="UP000294813">
    <property type="component" value="Unassembled WGS sequence"/>
</dbReference>
<evidence type="ECO:0000259" key="11">
    <source>
        <dbReference type="PROSITE" id="PS50113"/>
    </source>
</evidence>
<accession>A0A4R2RIY7</accession>
<comment type="catalytic activity">
    <reaction evidence="1">
        <text>ATP + protein L-histidine = ADP + protein N-phospho-L-histidine.</text>
        <dbReference type="EC" id="2.7.13.3"/>
    </reaction>
</comment>
<organism evidence="12 13">
    <name type="scientific">Heliophilum fasciatum</name>
    <dbReference type="NCBI Taxonomy" id="35700"/>
    <lineage>
        <taxon>Bacteria</taxon>
        <taxon>Bacillati</taxon>
        <taxon>Bacillota</taxon>
        <taxon>Clostridia</taxon>
        <taxon>Eubacteriales</taxon>
        <taxon>Heliobacteriaceae</taxon>
        <taxon>Heliophilum</taxon>
    </lineage>
</organism>
<evidence type="ECO:0000256" key="3">
    <source>
        <dbReference type="ARBA" id="ARBA00022553"/>
    </source>
</evidence>
<keyword evidence="13" id="KW-1185">Reference proteome</keyword>
<evidence type="ECO:0000259" key="9">
    <source>
        <dbReference type="PROSITE" id="PS50109"/>
    </source>
</evidence>
<dbReference type="InterPro" id="IPR004358">
    <property type="entry name" value="Sig_transdc_His_kin-like_C"/>
</dbReference>
<dbReference type="InterPro" id="IPR035965">
    <property type="entry name" value="PAS-like_dom_sf"/>
</dbReference>
<dbReference type="GO" id="GO:0000155">
    <property type="term" value="F:phosphorelay sensor kinase activity"/>
    <property type="evidence" value="ECO:0007669"/>
    <property type="project" value="InterPro"/>
</dbReference>
<keyword evidence="6" id="KW-0418">Kinase</keyword>
<feature type="domain" description="PAC" evidence="11">
    <location>
        <begin position="319"/>
        <end position="369"/>
    </location>
</feature>
<feature type="domain" description="PAS" evidence="10">
    <location>
        <begin position="1"/>
        <end position="72"/>
    </location>
</feature>
<name>A0A4R2RIY7_9FIRM</name>
<dbReference type="Pfam" id="PF00512">
    <property type="entry name" value="HisKA"/>
    <property type="match status" value="1"/>
</dbReference>
<dbReference type="PROSITE" id="PS50112">
    <property type="entry name" value="PAS"/>
    <property type="match status" value="3"/>
</dbReference>
<feature type="domain" description="Histidine kinase" evidence="9">
    <location>
        <begin position="382"/>
        <end position="586"/>
    </location>
</feature>
<dbReference type="AlphaFoldDB" id="A0A4R2RIY7"/>
<keyword evidence="8" id="KW-0902">Two-component regulatory system</keyword>
<dbReference type="SUPFAM" id="SSF55785">
    <property type="entry name" value="PYP-like sensor domain (PAS domain)"/>
    <property type="match status" value="3"/>
</dbReference>
<dbReference type="PROSITE" id="PS50113">
    <property type="entry name" value="PAC"/>
    <property type="match status" value="2"/>
</dbReference>
<proteinExistence type="predicted"/>
<dbReference type="InterPro" id="IPR003661">
    <property type="entry name" value="HisK_dim/P_dom"/>
</dbReference>
<dbReference type="SMART" id="SM00086">
    <property type="entry name" value="PAC"/>
    <property type="match status" value="3"/>
</dbReference>
<dbReference type="RefSeq" id="WP_131919951.1">
    <property type="nucleotide sequence ID" value="NZ_JAOQNU010000021.1"/>
</dbReference>
<dbReference type="GO" id="GO:0005524">
    <property type="term" value="F:ATP binding"/>
    <property type="evidence" value="ECO:0007669"/>
    <property type="project" value="UniProtKB-KW"/>
</dbReference>
<dbReference type="CDD" id="cd00082">
    <property type="entry name" value="HisKA"/>
    <property type="match status" value="1"/>
</dbReference>
<dbReference type="CDD" id="cd00130">
    <property type="entry name" value="PAS"/>
    <property type="match status" value="3"/>
</dbReference>
<keyword evidence="7" id="KW-0067">ATP-binding</keyword>
<dbReference type="GO" id="GO:0006355">
    <property type="term" value="P:regulation of DNA-templated transcription"/>
    <property type="evidence" value="ECO:0007669"/>
    <property type="project" value="InterPro"/>
</dbReference>
<dbReference type="SMART" id="SM00387">
    <property type="entry name" value="HATPase_c"/>
    <property type="match status" value="1"/>
</dbReference>
<dbReference type="InterPro" id="IPR000700">
    <property type="entry name" value="PAS-assoc_C"/>
</dbReference>
<dbReference type="InterPro" id="IPR036890">
    <property type="entry name" value="HATPase_C_sf"/>
</dbReference>
<dbReference type="SMART" id="SM00388">
    <property type="entry name" value="HisKA"/>
    <property type="match status" value="1"/>
</dbReference>
<keyword evidence="4" id="KW-0808">Transferase</keyword>
<keyword evidence="5" id="KW-0547">Nucleotide-binding</keyword>
<evidence type="ECO:0000259" key="10">
    <source>
        <dbReference type="PROSITE" id="PS50112"/>
    </source>
</evidence>
<protein>
    <recommendedName>
        <fullName evidence="2">histidine kinase</fullName>
        <ecNumber evidence="2">2.7.13.3</ecNumber>
    </recommendedName>
</protein>
<gene>
    <name evidence="12" type="ORF">EDD73_12230</name>
</gene>
<dbReference type="Gene3D" id="3.30.450.20">
    <property type="entry name" value="PAS domain"/>
    <property type="match status" value="3"/>
</dbReference>
<dbReference type="PRINTS" id="PR00344">
    <property type="entry name" value="BCTRLSENSOR"/>
</dbReference>
<evidence type="ECO:0000256" key="2">
    <source>
        <dbReference type="ARBA" id="ARBA00012438"/>
    </source>
</evidence>
<dbReference type="Gene3D" id="1.10.287.130">
    <property type="match status" value="1"/>
</dbReference>
<evidence type="ECO:0000256" key="8">
    <source>
        <dbReference type="ARBA" id="ARBA00023012"/>
    </source>
</evidence>
<dbReference type="SMART" id="SM00091">
    <property type="entry name" value="PAS"/>
    <property type="match status" value="3"/>
</dbReference>
<sequence length="586" mass="66515">MFQEFFEQNSNPIVLIDHTGTITHANQRFISLSGYPKQEMERQLNWKDFVAPDDRSRLEVAEESWQQAIEQEQPRYVYQFINRLGQKKTIVMTITPLPETKHIALAYLDISAKSFEHALRESEIRYRLLVEHSPDGILIHQEGRILFANQQCANFVGLTSPDDLLGQSPLTLIHPESLSYANERLRLLKEQQQPLPPGELMLQSTKGKVTYIEVHSVPITFNGQPAVLTVARDITERKKIEGALRLSEERYLKAFEASPNMGAIVSLGDHRYLDVNNTWQKLSGYTKAEVLGKHIEEIPTFDQEVLQRLYALFAQCPVRNAEITFLAKNGEKHTVYLSADIIHVDDQPCIFAVAQDITELKKYRNEINRLDQLHLLGETAAGIAHEIRNPMTTVRGYLQIYQRKPDSPLSSHHMDLMIKELDRANHIITEFLSIARTHPGDQQRCDLNQLLEAMEPLLVTDAVQFSHQVIFNCQPIPQLLLNQKEIRQLLLNLVHNGFEAMAPGGRLIIATSATRSHVLLQVSDYGSGISPEHLKKLGTPFFTTKDKGTGLGLAICYSIAARHQANIEVQSSSQGTTFSVRFPRIR</sequence>
<evidence type="ECO:0000256" key="6">
    <source>
        <dbReference type="ARBA" id="ARBA00022777"/>
    </source>
</evidence>
<dbReference type="InterPro" id="IPR001610">
    <property type="entry name" value="PAC"/>
</dbReference>
<feature type="domain" description="PAS" evidence="10">
    <location>
        <begin position="122"/>
        <end position="192"/>
    </location>
</feature>
<dbReference type="PANTHER" id="PTHR43065:SF46">
    <property type="entry name" value="C4-DICARBOXYLATE TRANSPORT SENSOR PROTEIN DCTB"/>
    <property type="match status" value="1"/>
</dbReference>
<dbReference type="Pfam" id="PF02518">
    <property type="entry name" value="HATPase_c"/>
    <property type="match status" value="1"/>
</dbReference>
<keyword evidence="3" id="KW-0597">Phosphoprotein</keyword>
<dbReference type="SUPFAM" id="SSF55874">
    <property type="entry name" value="ATPase domain of HSP90 chaperone/DNA topoisomerase II/histidine kinase"/>
    <property type="match status" value="1"/>
</dbReference>
<dbReference type="NCBIfam" id="TIGR00229">
    <property type="entry name" value="sensory_box"/>
    <property type="match status" value="3"/>
</dbReference>
<evidence type="ECO:0000256" key="7">
    <source>
        <dbReference type="ARBA" id="ARBA00022840"/>
    </source>
</evidence>
<dbReference type="Gene3D" id="3.30.565.10">
    <property type="entry name" value="Histidine kinase-like ATPase, C-terminal domain"/>
    <property type="match status" value="1"/>
</dbReference>
<feature type="domain" description="PAC" evidence="11">
    <location>
        <begin position="196"/>
        <end position="246"/>
    </location>
</feature>
<dbReference type="InterPro" id="IPR000014">
    <property type="entry name" value="PAS"/>
</dbReference>
<dbReference type="OrthoDB" id="505470at2"/>
<dbReference type="Pfam" id="PF00989">
    <property type="entry name" value="PAS"/>
    <property type="match status" value="2"/>
</dbReference>
<evidence type="ECO:0000313" key="13">
    <source>
        <dbReference type="Proteomes" id="UP000294813"/>
    </source>
</evidence>
<dbReference type="Pfam" id="PF13426">
    <property type="entry name" value="PAS_9"/>
    <property type="match status" value="1"/>
</dbReference>
<dbReference type="InterPro" id="IPR036097">
    <property type="entry name" value="HisK_dim/P_sf"/>
</dbReference>
<dbReference type="EMBL" id="SLXT01000022">
    <property type="protein sequence ID" value="TCP62459.1"/>
    <property type="molecule type" value="Genomic_DNA"/>
</dbReference>
<dbReference type="EC" id="2.7.13.3" evidence="2"/>
<dbReference type="PROSITE" id="PS50109">
    <property type="entry name" value="HIS_KIN"/>
    <property type="match status" value="1"/>
</dbReference>
<comment type="caution">
    <text evidence="12">The sequence shown here is derived from an EMBL/GenBank/DDBJ whole genome shotgun (WGS) entry which is preliminary data.</text>
</comment>
<dbReference type="SUPFAM" id="SSF47384">
    <property type="entry name" value="Homodimeric domain of signal transducing histidine kinase"/>
    <property type="match status" value="1"/>
</dbReference>
<evidence type="ECO:0000256" key="1">
    <source>
        <dbReference type="ARBA" id="ARBA00000085"/>
    </source>
</evidence>
<feature type="domain" description="PAS" evidence="10">
    <location>
        <begin position="247"/>
        <end position="293"/>
    </location>
</feature>
<dbReference type="InterPro" id="IPR003594">
    <property type="entry name" value="HATPase_dom"/>
</dbReference>
<evidence type="ECO:0000313" key="12">
    <source>
        <dbReference type="EMBL" id="TCP62459.1"/>
    </source>
</evidence>
<dbReference type="PANTHER" id="PTHR43065">
    <property type="entry name" value="SENSOR HISTIDINE KINASE"/>
    <property type="match status" value="1"/>
</dbReference>
<dbReference type="InterPro" id="IPR005467">
    <property type="entry name" value="His_kinase_dom"/>
</dbReference>
<evidence type="ECO:0000256" key="4">
    <source>
        <dbReference type="ARBA" id="ARBA00022679"/>
    </source>
</evidence>
<dbReference type="InterPro" id="IPR013767">
    <property type="entry name" value="PAS_fold"/>
</dbReference>
<reference evidence="12 13" key="1">
    <citation type="submission" date="2019-03" db="EMBL/GenBank/DDBJ databases">
        <title>Genomic Encyclopedia of Type Strains, Phase IV (KMG-IV): sequencing the most valuable type-strain genomes for metagenomic binning, comparative biology and taxonomic classification.</title>
        <authorList>
            <person name="Goeker M."/>
        </authorList>
    </citation>
    <scope>NUCLEOTIDE SEQUENCE [LARGE SCALE GENOMIC DNA]</scope>
    <source>
        <strain evidence="12 13">DSM 11170</strain>
    </source>
</reference>
<evidence type="ECO:0000256" key="5">
    <source>
        <dbReference type="ARBA" id="ARBA00022741"/>
    </source>
</evidence>